<evidence type="ECO:0000313" key="1">
    <source>
        <dbReference type="EMBL" id="ORA21168.1"/>
    </source>
</evidence>
<dbReference type="RefSeq" id="WP_083113575.1">
    <property type="nucleotide sequence ID" value="NZ_JACKTS010000037.1"/>
</dbReference>
<dbReference type="Proteomes" id="UP000192284">
    <property type="component" value="Unassembled WGS sequence"/>
</dbReference>
<reference evidence="1 2" key="1">
    <citation type="submission" date="2017-02" db="EMBL/GenBank/DDBJ databases">
        <title>The new phylogeny of genus Mycobacterium.</title>
        <authorList>
            <person name="Tortoli E."/>
            <person name="Trovato A."/>
            <person name="Cirillo D.M."/>
        </authorList>
    </citation>
    <scope>NUCLEOTIDE SEQUENCE [LARGE SCALE GENOMIC DNA]</scope>
    <source>
        <strain evidence="1 2">DSM 45057</strain>
    </source>
</reference>
<accession>A0A1W9ZU52</accession>
<gene>
    <name evidence="1" type="ORF">BST12_13245</name>
</gene>
<sequence length="194" mass="19859">MSLRRHNTDGGIDVALCRTTILIAAMSLAAGFAVSGCRAVTRADPPAFPNLASYTPVNVGDYAIEIPNPGRGPSSEVFFLTPDGNACRLVNSGAECTGNNFPGIPAVSQDPARGLVGVNGIRTDIGLQPTNAPVAGADTTVMGHPIRPLPPLHSIAVDGAICGVDNAGSTACKDAQGRGFLISPQHGTVWLPHV</sequence>
<comment type="caution">
    <text evidence="1">The sequence shown here is derived from an EMBL/GenBank/DDBJ whole genome shotgun (WGS) entry which is preliminary data.</text>
</comment>
<name>A0A1W9ZU52_MYCAN</name>
<protein>
    <submittedName>
        <fullName evidence="1">Uncharacterized protein</fullName>
    </submittedName>
</protein>
<dbReference type="EMBL" id="MVHE01000017">
    <property type="protein sequence ID" value="ORA21168.1"/>
    <property type="molecule type" value="Genomic_DNA"/>
</dbReference>
<organism evidence="1 2">
    <name type="scientific">Mycobacterium angelicum</name>
    <dbReference type="NCBI Taxonomy" id="470074"/>
    <lineage>
        <taxon>Bacteria</taxon>
        <taxon>Bacillati</taxon>
        <taxon>Actinomycetota</taxon>
        <taxon>Actinomycetes</taxon>
        <taxon>Mycobacteriales</taxon>
        <taxon>Mycobacteriaceae</taxon>
        <taxon>Mycobacterium</taxon>
    </lineage>
</organism>
<proteinExistence type="predicted"/>
<keyword evidence="2" id="KW-1185">Reference proteome</keyword>
<dbReference type="AlphaFoldDB" id="A0A1W9ZU52"/>
<dbReference type="OrthoDB" id="4703110at2"/>
<evidence type="ECO:0000313" key="2">
    <source>
        <dbReference type="Proteomes" id="UP000192284"/>
    </source>
</evidence>